<dbReference type="Pfam" id="PF13847">
    <property type="entry name" value="Methyltransf_31"/>
    <property type="match status" value="1"/>
</dbReference>
<dbReference type="InterPro" id="IPR025714">
    <property type="entry name" value="Methyltranfer_dom"/>
</dbReference>
<accession>A0A1Z4LRC6</accession>
<evidence type="ECO:0000259" key="1">
    <source>
        <dbReference type="Pfam" id="PF13847"/>
    </source>
</evidence>
<reference evidence="3 4" key="1">
    <citation type="submission" date="2017-06" db="EMBL/GenBank/DDBJ databases">
        <title>Genome sequencing of cyanobaciteial culture collection at National Institute for Environmental Studies (NIES).</title>
        <authorList>
            <person name="Hirose Y."/>
            <person name="Shimura Y."/>
            <person name="Fujisawa T."/>
            <person name="Nakamura Y."/>
            <person name="Kawachi M."/>
        </authorList>
    </citation>
    <scope>NUCLEOTIDE SEQUENCE [LARGE SCALE GENOMIC DNA]</scope>
    <source>
        <strain evidence="3 4">NIES-267</strain>
    </source>
</reference>
<evidence type="ECO:0000313" key="4">
    <source>
        <dbReference type="Proteomes" id="UP000218418"/>
    </source>
</evidence>
<dbReference type="SUPFAM" id="SSF53335">
    <property type="entry name" value="S-adenosyl-L-methionine-dependent methyltransferases"/>
    <property type="match status" value="1"/>
</dbReference>
<evidence type="ECO:0000313" key="3">
    <source>
        <dbReference type="EMBL" id="BAY83805.1"/>
    </source>
</evidence>
<dbReference type="CDD" id="cd02440">
    <property type="entry name" value="AdoMet_MTases"/>
    <property type="match status" value="1"/>
</dbReference>
<dbReference type="PANTHER" id="PTHR45128">
    <property type="entry name" value="METHYLTRANSFERASE TYPE 11"/>
    <property type="match status" value="1"/>
</dbReference>
<dbReference type="GO" id="GO:0008168">
    <property type="term" value="F:methyltransferase activity"/>
    <property type="evidence" value="ECO:0007669"/>
    <property type="project" value="UniProtKB-KW"/>
</dbReference>
<dbReference type="Gene3D" id="3.40.50.150">
    <property type="entry name" value="Vaccinia Virus protein VP39"/>
    <property type="match status" value="1"/>
</dbReference>
<dbReference type="GO" id="GO:0032259">
    <property type="term" value="P:methylation"/>
    <property type="evidence" value="ECO:0007669"/>
    <property type="project" value="UniProtKB-KW"/>
</dbReference>
<dbReference type="Pfam" id="PF21320">
    <property type="entry name" value="WHD_Rv2258c"/>
    <property type="match status" value="1"/>
</dbReference>
<sequence>MTAQILDENKAEAFAGKMLDILNNGAISIMISIGHRTQLFDILATLTPSTSQQIADAANLNERYVREWLGAMVSGGILEYQAENNTYSLPLEHAAFLTQAASPDNMAGFAQYIPLLANVEDKIIDCFYNGGGVPYSAYKRFHEVMAEDSGQTVVAALEEFILPLIPGLETALQNGIDVLDVGCGSGRALNFLAKRFPQSQFTGYDFSEEAITTATNQAEKLSLTNIKFQIKDAAIINEVSQYDLITTFDSIHDQAKPDAVLNAIFNALRANGTYLMQDIRASSRVDGNLEHPTAPFLYTISCMHCMTVSLANNGMGLGAMWGEEKALEMLETAGFRNVVIKQLEHDFQNNYYIVKK</sequence>
<name>A0A1Z4LRC6_9CYAN</name>
<dbReference type="EMBL" id="AP018227">
    <property type="protein sequence ID" value="BAY83805.1"/>
    <property type="molecule type" value="Genomic_DNA"/>
</dbReference>
<dbReference type="AlphaFoldDB" id="A0A1Z4LRC6"/>
<proteinExistence type="predicted"/>
<dbReference type="InterPro" id="IPR036390">
    <property type="entry name" value="WH_DNA-bd_sf"/>
</dbReference>
<evidence type="ECO:0000259" key="2">
    <source>
        <dbReference type="Pfam" id="PF21320"/>
    </source>
</evidence>
<dbReference type="SUPFAM" id="SSF46785">
    <property type="entry name" value="Winged helix' DNA-binding domain"/>
    <property type="match status" value="1"/>
</dbReference>
<dbReference type="OrthoDB" id="9772751at2"/>
<dbReference type="InterPro" id="IPR036388">
    <property type="entry name" value="WH-like_DNA-bd_sf"/>
</dbReference>
<dbReference type="InterPro" id="IPR053173">
    <property type="entry name" value="SAM-binding_MTase"/>
</dbReference>
<dbReference type="Gene3D" id="1.10.10.10">
    <property type="entry name" value="Winged helix-like DNA-binding domain superfamily/Winged helix DNA-binding domain"/>
    <property type="match status" value="1"/>
</dbReference>
<gene>
    <name evidence="3" type="ORF">NIES267_32990</name>
</gene>
<keyword evidence="4" id="KW-1185">Reference proteome</keyword>
<organism evidence="3 4">
    <name type="scientific">Calothrix parasitica NIES-267</name>
    <dbReference type="NCBI Taxonomy" id="1973488"/>
    <lineage>
        <taxon>Bacteria</taxon>
        <taxon>Bacillati</taxon>
        <taxon>Cyanobacteriota</taxon>
        <taxon>Cyanophyceae</taxon>
        <taxon>Nostocales</taxon>
        <taxon>Calotrichaceae</taxon>
        <taxon>Calothrix</taxon>
    </lineage>
</organism>
<dbReference type="Proteomes" id="UP000218418">
    <property type="component" value="Chromosome"/>
</dbReference>
<dbReference type="InterPro" id="IPR048711">
    <property type="entry name" value="WHD_Rv2258c"/>
</dbReference>
<protein>
    <submittedName>
        <fullName evidence="3">Type 12 methyltransferase</fullName>
    </submittedName>
</protein>
<dbReference type="InterPro" id="IPR029063">
    <property type="entry name" value="SAM-dependent_MTases_sf"/>
</dbReference>
<feature type="domain" description="S-adenosylmethionine-dependent methyltransferase Rv2258c-like winged HTH" evidence="2">
    <location>
        <begin position="25"/>
        <end position="98"/>
    </location>
</feature>
<feature type="domain" description="Methyltransferase" evidence="1">
    <location>
        <begin position="174"/>
        <end position="291"/>
    </location>
</feature>
<keyword evidence="3" id="KW-0808">Transferase</keyword>
<dbReference type="PANTHER" id="PTHR45128:SF1">
    <property type="entry name" value="S-ADENOSYLMETHIONINE-DEPENDENT METHYLTRANSFERASE RV2258C"/>
    <property type="match status" value="1"/>
</dbReference>
<keyword evidence="3" id="KW-0489">Methyltransferase</keyword>